<evidence type="ECO:0000256" key="2">
    <source>
        <dbReference type="ARBA" id="ARBA00023002"/>
    </source>
</evidence>
<feature type="region of interest" description="Disordered" evidence="3">
    <location>
        <begin position="133"/>
        <end position="155"/>
    </location>
</feature>
<accession>A0A1G8WMT3</accession>
<keyword evidence="6" id="KW-1185">Reference proteome</keyword>
<dbReference type="CDD" id="cd03376">
    <property type="entry name" value="TPP_PFOR_porB_like"/>
    <property type="match status" value="1"/>
</dbReference>
<dbReference type="EMBL" id="FNFT01000001">
    <property type="protein sequence ID" value="SDJ79383.1"/>
    <property type="molecule type" value="Genomic_DNA"/>
</dbReference>
<keyword evidence="5" id="KW-0670">Pyruvate</keyword>
<feature type="domain" description="Thiamine pyrophosphate enzyme TPP-binding" evidence="4">
    <location>
        <begin position="64"/>
        <end position="199"/>
    </location>
</feature>
<dbReference type="GO" id="GO:0044272">
    <property type="term" value="P:sulfur compound biosynthetic process"/>
    <property type="evidence" value="ECO:0007669"/>
    <property type="project" value="UniProtKB-ARBA"/>
</dbReference>
<dbReference type="PANTHER" id="PTHR42897">
    <property type="entry name" value="PYRUVATE SYNTHASE SUBUNIT PORB"/>
    <property type="match status" value="1"/>
</dbReference>
<dbReference type="InterPro" id="IPR051479">
    <property type="entry name" value="PorB-like"/>
</dbReference>
<dbReference type="GO" id="GO:0006082">
    <property type="term" value="P:organic acid metabolic process"/>
    <property type="evidence" value="ECO:0007669"/>
    <property type="project" value="UniProtKB-ARBA"/>
</dbReference>
<dbReference type="GO" id="GO:0016491">
    <property type="term" value="F:oxidoreductase activity"/>
    <property type="evidence" value="ECO:0007669"/>
    <property type="project" value="UniProtKB-KW"/>
</dbReference>
<dbReference type="STRING" id="2200.GCA_001571405_00753"/>
<dbReference type="Proteomes" id="UP000326500">
    <property type="component" value="Unassembled WGS sequence"/>
</dbReference>
<dbReference type="Pfam" id="PF02775">
    <property type="entry name" value="TPP_enzyme_C"/>
    <property type="match status" value="1"/>
</dbReference>
<comment type="subunit">
    <text evidence="1">Heterotetramer of one alpha, one beta, one delta and one gamma chain.</text>
</comment>
<dbReference type="OrthoDB" id="296931at2157"/>
<keyword evidence="2" id="KW-0560">Oxidoreductase</keyword>
<feature type="compositionally biased region" description="Low complexity" evidence="3">
    <location>
        <begin position="141"/>
        <end position="152"/>
    </location>
</feature>
<organism evidence="5 6">
    <name type="scientific">Methanoculleus thermophilus</name>
    <dbReference type="NCBI Taxonomy" id="2200"/>
    <lineage>
        <taxon>Archaea</taxon>
        <taxon>Methanobacteriati</taxon>
        <taxon>Methanobacteriota</taxon>
        <taxon>Stenosarchaea group</taxon>
        <taxon>Methanomicrobia</taxon>
        <taxon>Methanomicrobiales</taxon>
        <taxon>Methanomicrobiaceae</taxon>
        <taxon>Methanoculleus</taxon>
    </lineage>
</organism>
<protein>
    <submittedName>
        <fullName evidence="5">Pyruvate ferredoxin oxidoreductase beta subunit</fullName>
    </submittedName>
</protein>
<dbReference type="InterPro" id="IPR029061">
    <property type="entry name" value="THDP-binding"/>
</dbReference>
<evidence type="ECO:0000259" key="4">
    <source>
        <dbReference type="Pfam" id="PF02775"/>
    </source>
</evidence>
<dbReference type="RefSeq" id="WP_066955700.1">
    <property type="nucleotide sequence ID" value="NZ_BCNX01000006.1"/>
</dbReference>
<dbReference type="InterPro" id="IPR011766">
    <property type="entry name" value="TPP_enzyme_TPP-bd"/>
</dbReference>
<sequence length="293" mass="31600">MSTIPKEEYLYKCTSACAGCSSSLCLRYVLKAAGPDTVLVVPACCTSVIQGIYPGTAMSVPVYNIAFAAAAACASGLSNALRARGKDTNVIVYAGDGGTVDIGIQALSGAFERGTDFLYICYDNEAYGNTGMQRSGATPLGARTTTTPGGKPTAKKDLDRIVEAHNPPYMATACSAYPLDLYKKVKKALSIPGPKFIHILAPCPPGWRYPTEKTIEMGKLAVKTGTWILYEREYGKLSISGPSKAAMKKPAPLEEYIKGQGRFKNLKPEILDLMRQQVEQNIQRFAREEEGQC</sequence>
<gene>
    <name evidence="5" type="ORF">SAMN04488571_1018</name>
</gene>
<name>A0A1G8WMT3_9EURY</name>
<dbReference type="Gene3D" id="3.40.50.970">
    <property type="match status" value="2"/>
</dbReference>
<evidence type="ECO:0000256" key="3">
    <source>
        <dbReference type="SAM" id="MobiDB-lite"/>
    </source>
</evidence>
<evidence type="ECO:0000313" key="5">
    <source>
        <dbReference type="EMBL" id="SDJ79383.1"/>
    </source>
</evidence>
<dbReference type="GO" id="GO:0030976">
    <property type="term" value="F:thiamine pyrophosphate binding"/>
    <property type="evidence" value="ECO:0007669"/>
    <property type="project" value="InterPro"/>
</dbReference>
<dbReference type="PANTHER" id="PTHR42897:SF1">
    <property type="entry name" value="2-OXOACID OXIDOREDUCTASE (FERREDOXIN)"/>
    <property type="match status" value="1"/>
</dbReference>
<proteinExistence type="predicted"/>
<evidence type="ECO:0000256" key="1">
    <source>
        <dbReference type="ARBA" id="ARBA00011595"/>
    </source>
</evidence>
<reference evidence="5 6" key="1">
    <citation type="submission" date="2016-10" db="EMBL/GenBank/DDBJ databases">
        <authorList>
            <person name="Varghese N."/>
            <person name="Submissions S."/>
        </authorList>
    </citation>
    <scope>NUCLEOTIDE SEQUENCE [LARGE SCALE GENOMIC DNA]</scope>
    <source>
        <strain evidence="5 6">DSM 2373</strain>
    </source>
</reference>
<evidence type="ECO:0000313" key="6">
    <source>
        <dbReference type="Proteomes" id="UP000326500"/>
    </source>
</evidence>
<dbReference type="AlphaFoldDB" id="A0A1G8WMT3"/>
<dbReference type="SUPFAM" id="SSF52518">
    <property type="entry name" value="Thiamin diphosphate-binding fold (THDP-binding)"/>
    <property type="match status" value="1"/>
</dbReference>